<evidence type="ECO:0000256" key="2">
    <source>
        <dbReference type="ARBA" id="ARBA00022500"/>
    </source>
</evidence>
<dbReference type="CDD" id="cd11386">
    <property type="entry name" value="MCP_signal"/>
    <property type="match status" value="1"/>
</dbReference>
<comment type="subcellular location">
    <subcellularLocation>
        <location evidence="1">Membrane</location>
    </subcellularLocation>
</comment>
<keyword evidence="9" id="KW-1185">Reference proteome</keyword>
<organism evidence="8 9">
    <name type="scientific">Oricola thermophila</name>
    <dbReference type="NCBI Taxonomy" id="2742145"/>
    <lineage>
        <taxon>Bacteria</taxon>
        <taxon>Pseudomonadati</taxon>
        <taxon>Pseudomonadota</taxon>
        <taxon>Alphaproteobacteria</taxon>
        <taxon>Hyphomicrobiales</taxon>
        <taxon>Ahrensiaceae</taxon>
        <taxon>Oricola</taxon>
    </lineage>
</organism>
<dbReference type="RefSeq" id="WP_175276495.1">
    <property type="nucleotide sequence ID" value="NZ_CP054836.1"/>
</dbReference>
<dbReference type="InterPro" id="IPR004089">
    <property type="entry name" value="MCPsignal_dom"/>
</dbReference>
<dbReference type="CDD" id="cd01068">
    <property type="entry name" value="globin_sensor"/>
    <property type="match status" value="1"/>
</dbReference>
<proteinExistence type="inferred from homology"/>
<evidence type="ECO:0000256" key="5">
    <source>
        <dbReference type="SAM" id="MobiDB-lite"/>
    </source>
</evidence>
<evidence type="ECO:0000256" key="4">
    <source>
        <dbReference type="PROSITE-ProRule" id="PRU00284"/>
    </source>
</evidence>
<dbReference type="Proteomes" id="UP000509367">
    <property type="component" value="Chromosome"/>
</dbReference>
<dbReference type="PROSITE" id="PS50885">
    <property type="entry name" value="HAMP"/>
    <property type="match status" value="1"/>
</dbReference>
<dbReference type="GO" id="GO:0016020">
    <property type="term" value="C:membrane"/>
    <property type="evidence" value="ECO:0007669"/>
    <property type="project" value="UniProtKB-SubCell"/>
</dbReference>
<dbReference type="PANTHER" id="PTHR43531:SF11">
    <property type="entry name" value="METHYL-ACCEPTING CHEMOTAXIS PROTEIN 3"/>
    <property type="match status" value="1"/>
</dbReference>
<dbReference type="InterPro" id="IPR044398">
    <property type="entry name" value="Globin-sensor_dom"/>
</dbReference>
<name>A0A6N1VH35_9HYPH</name>
<dbReference type="SUPFAM" id="SSF46458">
    <property type="entry name" value="Globin-like"/>
    <property type="match status" value="1"/>
</dbReference>
<dbReference type="FunFam" id="1.10.287.950:FF:000001">
    <property type="entry name" value="Methyl-accepting chemotaxis sensory transducer"/>
    <property type="match status" value="1"/>
</dbReference>
<dbReference type="InterPro" id="IPR004090">
    <property type="entry name" value="Chemotax_Me-accpt_rcpt"/>
</dbReference>
<dbReference type="PRINTS" id="PR00260">
    <property type="entry name" value="CHEMTRNSDUCR"/>
</dbReference>
<feature type="domain" description="Methyl-accepting transducer" evidence="6">
    <location>
        <begin position="245"/>
        <end position="474"/>
    </location>
</feature>
<dbReference type="InterPro" id="IPR009050">
    <property type="entry name" value="Globin-like_sf"/>
</dbReference>
<dbReference type="PROSITE" id="PS50111">
    <property type="entry name" value="CHEMOTAXIS_TRANSDUC_2"/>
    <property type="match status" value="1"/>
</dbReference>
<evidence type="ECO:0000313" key="9">
    <source>
        <dbReference type="Proteomes" id="UP000509367"/>
    </source>
</evidence>
<dbReference type="SUPFAM" id="SSF58104">
    <property type="entry name" value="Methyl-accepting chemotaxis protein (MCP) signaling domain"/>
    <property type="match status" value="1"/>
</dbReference>
<dbReference type="InterPro" id="IPR039379">
    <property type="entry name" value="Protoglobin_sensor_dom"/>
</dbReference>
<reference evidence="8 9" key="1">
    <citation type="submission" date="2020-06" db="EMBL/GenBank/DDBJ databases">
        <title>Oricola thermophila sp. nov. isolated from a tidal sediments.</title>
        <authorList>
            <person name="Kwon K.K."/>
            <person name="Yang S.-H."/>
            <person name="Park M.-J."/>
        </authorList>
    </citation>
    <scope>NUCLEOTIDE SEQUENCE [LARGE SCALE GENOMIC DNA]</scope>
    <source>
        <strain evidence="8 9">MEBiC13590</strain>
    </source>
</reference>
<dbReference type="InterPro" id="IPR051310">
    <property type="entry name" value="MCP_chemotaxis"/>
</dbReference>
<comment type="similarity">
    <text evidence="3">Belongs to the methyl-accepting chemotaxis (MCP) protein family.</text>
</comment>
<dbReference type="AlphaFoldDB" id="A0A6N1VH35"/>
<feature type="region of interest" description="Disordered" evidence="5">
    <location>
        <begin position="496"/>
        <end position="559"/>
    </location>
</feature>
<dbReference type="PANTHER" id="PTHR43531">
    <property type="entry name" value="PROTEIN ICFG"/>
    <property type="match status" value="1"/>
</dbReference>
<evidence type="ECO:0000259" key="6">
    <source>
        <dbReference type="PROSITE" id="PS50111"/>
    </source>
</evidence>
<dbReference type="GO" id="GO:0004888">
    <property type="term" value="F:transmembrane signaling receptor activity"/>
    <property type="evidence" value="ECO:0007669"/>
    <property type="project" value="InterPro"/>
</dbReference>
<dbReference type="GO" id="GO:0019825">
    <property type="term" value="F:oxygen binding"/>
    <property type="evidence" value="ECO:0007669"/>
    <property type="project" value="InterPro"/>
</dbReference>
<evidence type="ECO:0000256" key="3">
    <source>
        <dbReference type="ARBA" id="ARBA00029447"/>
    </source>
</evidence>
<protein>
    <submittedName>
        <fullName evidence="8">Globin-coupled sensor protein</fullName>
    </submittedName>
</protein>
<dbReference type="GO" id="GO:0007165">
    <property type="term" value="P:signal transduction"/>
    <property type="evidence" value="ECO:0007669"/>
    <property type="project" value="UniProtKB-KW"/>
</dbReference>
<dbReference type="Gene3D" id="1.10.287.950">
    <property type="entry name" value="Methyl-accepting chemotaxis protein"/>
    <property type="match status" value="1"/>
</dbReference>
<dbReference type="SMART" id="SM00283">
    <property type="entry name" value="MA"/>
    <property type="match status" value="1"/>
</dbReference>
<dbReference type="EMBL" id="CP054836">
    <property type="protein sequence ID" value="QKV18602.1"/>
    <property type="molecule type" value="Genomic_DNA"/>
</dbReference>
<dbReference type="KEGG" id="orm:HTY61_09160"/>
<evidence type="ECO:0000313" key="8">
    <source>
        <dbReference type="EMBL" id="QKV18602.1"/>
    </source>
</evidence>
<dbReference type="Pfam" id="PF00015">
    <property type="entry name" value="MCPsignal"/>
    <property type="match status" value="1"/>
</dbReference>
<gene>
    <name evidence="8" type="ORF">HTY61_09160</name>
</gene>
<dbReference type="InterPro" id="IPR003660">
    <property type="entry name" value="HAMP_dom"/>
</dbReference>
<evidence type="ECO:0000256" key="1">
    <source>
        <dbReference type="ARBA" id="ARBA00004370"/>
    </source>
</evidence>
<evidence type="ECO:0000259" key="7">
    <source>
        <dbReference type="PROSITE" id="PS50885"/>
    </source>
</evidence>
<keyword evidence="4" id="KW-0807">Transducer</keyword>
<dbReference type="Gene3D" id="1.10.490.10">
    <property type="entry name" value="Globins"/>
    <property type="match status" value="1"/>
</dbReference>
<dbReference type="GO" id="GO:0020037">
    <property type="term" value="F:heme binding"/>
    <property type="evidence" value="ECO:0007669"/>
    <property type="project" value="InterPro"/>
</dbReference>
<dbReference type="SMART" id="SM00304">
    <property type="entry name" value="HAMP"/>
    <property type="match status" value="2"/>
</dbReference>
<dbReference type="GO" id="GO:0006935">
    <property type="term" value="P:chemotaxis"/>
    <property type="evidence" value="ECO:0007669"/>
    <property type="project" value="UniProtKB-KW"/>
</dbReference>
<feature type="domain" description="HAMP" evidence="7">
    <location>
        <begin position="188"/>
        <end position="240"/>
    </location>
</feature>
<sequence length="559" mass="61158">MTNANREACSEQDVDGRLEFLGIDETSREYIRKAKPIVERELPIALDRFYNKVRNTPEVRKFFSSDDHMNGAKNAQVGHWSAITTGRFDQEYTRRVRTIGDTHARIGLEPRWYIGGYSLILEQLVDAVLKEFWPEGRLFSGRKSGQEEAARVISALIKAVMLDMDFSISVYMDRGREMQQKIREEAVRTMETTVSTLTKAVERLAEKDLSYRIEEDLPEGYAGLKDDFNRALDSLSETIGNILRSAETIQLGSDEIRSAADDLSRRAEQQAAAVEETAAAVEEITATVKSSTERAETAGQLVSRTRRNAEQSGDVVRKAVEAMDRISKSSEDISRIIGVIDEIAFQTNLLALNAGVEAARAGDAGKGFAVVAQEVRELAQRSAAAAKEIKQLITTSGEEVKNGVSLVDETGRALETIVTEVQEIASNVEAIIDSAREQTSGLQEINTSVYSVDSSTQQNAAMSEEMTASSHSLGQEVAAINSMLREFRIGMSQTLNAPAAREPKAPAAPKPQAPRAAAPKPVTEDTPARPRPSPARALGGQVAKAFGASTNAAEDWEEF</sequence>
<dbReference type="InterPro" id="IPR012292">
    <property type="entry name" value="Globin/Proto"/>
</dbReference>
<dbReference type="Pfam" id="PF11563">
    <property type="entry name" value="Protoglobin"/>
    <property type="match status" value="1"/>
</dbReference>
<accession>A0A6N1VH35</accession>
<keyword evidence="2" id="KW-0145">Chemotaxis</keyword>